<dbReference type="EMBL" id="JAOAOG010000232">
    <property type="protein sequence ID" value="KAJ6238876.1"/>
    <property type="molecule type" value="Genomic_DNA"/>
</dbReference>
<feature type="compositionally biased region" description="Basic residues" evidence="1">
    <location>
        <begin position="77"/>
        <end position="108"/>
    </location>
</feature>
<evidence type="ECO:0000313" key="2">
    <source>
        <dbReference type="EMBL" id="KAJ6238876.1"/>
    </source>
</evidence>
<organism evidence="2 3">
    <name type="scientific">Anaeramoeba flamelloides</name>
    <dbReference type="NCBI Taxonomy" id="1746091"/>
    <lineage>
        <taxon>Eukaryota</taxon>
        <taxon>Metamonada</taxon>
        <taxon>Anaeramoebidae</taxon>
        <taxon>Anaeramoeba</taxon>
    </lineage>
</organism>
<evidence type="ECO:0000256" key="1">
    <source>
        <dbReference type="SAM" id="MobiDB-lite"/>
    </source>
</evidence>
<feature type="region of interest" description="Disordered" evidence="1">
    <location>
        <begin position="77"/>
        <end position="139"/>
    </location>
</feature>
<name>A0ABQ8Y276_9EUKA</name>
<accession>A0ABQ8Y276</accession>
<evidence type="ECO:0000313" key="3">
    <source>
        <dbReference type="Proteomes" id="UP001150062"/>
    </source>
</evidence>
<keyword evidence="3" id="KW-1185">Reference proteome</keyword>
<dbReference type="Proteomes" id="UP001150062">
    <property type="component" value="Unassembled WGS sequence"/>
</dbReference>
<gene>
    <name evidence="2" type="ORF">M0813_26107</name>
</gene>
<proteinExistence type="predicted"/>
<sequence>MPAVPKWYKLYTDEPDNTFGEILASFQLIRARKVKNTPLPDLTPKHKECIIEISSVGLRNLLPYRMQKIKNPYIRIRLRAMIPKRKKKKTKEKSKNHQTKQSKNRHQKGQAQEPGPGKEDQKKETETEKEKEKEERNNH</sequence>
<reference evidence="2" key="1">
    <citation type="submission" date="2022-08" db="EMBL/GenBank/DDBJ databases">
        <title>Novel sulfate-reducing endosymbionts in the free-living metamonad Anaeramoeba.</title>
        <authorList>
            <person name="Jerlstrom-Hultqvist J."/>
            <person name="Cepicka I."/>
            <person name="Gallot-Lavallee L."/>
            <person name="Salas-Leiva D."/>
            <person name="Curtis B.A."/>
            <person name="Zahonova K."/>
            <person name="Pipaliya S."/>
            <person name="Dacks J."/>
            <person name="Roger A.J."/>
        </authorList>
    </citation>
    <scope>NUCLEOTIDE SEQUENCE</scope>
    <source>
        <strain evidence="2">Schooner1</strain>
    </source>
</reference>
<comment type="caution">
    <text evidence="2">The sequence shown here is derived from an EMBL/GenBank/DDBJ whole genome shotgun (WGS) entry which is preliminary data.</text>
</comment>
<feature type="compositionally biased region" description="Basic and acidic residues" evidence="1">
    <location>
        <begin position="116"/>
        <end position="139"/>
    </location>
</feature>
<protein>
    <submittedName>
        <fullName evidence="2">C2 calcium-dependent membrane targeting</fullName>
    </submittedName>
</protein>